<evidence type="ECO:0000313" key="4">
    <source>
        <dbReference type="Proteomes" id="UP000663870"/>
    </source>
</evidence>
<name>A0A815JC03_9BILA</name>
<proteinExistence type="predicted"/>
<accession>A0A815JC03</accession>
<dbReference type="EMBL" id="CAJNOL010006150">
    <property type="protein sequence ID" value="CAF1614614.1"/>
    <property type="molecule type" value="Genomic_DNA"/>
</dbReference>
<sequence length="96" mass="10645">MKEIRDLDHNQPDSVIFNFFLRTSSSLTSTTTITSSSSTITSAITTMSSSTLTTTTTVVITSSIPTSILLKQHIAIHLLNNSMKVEENIFFLYEIK</sequence>
<dbReference type="AlphaFoldDB" id="A0A815JC03"/>
<evidence type="ECO:0000313" key="3">
    <source>
        <dbReference type="Proteomes" id="UP000663854"/>
    </source>
</evidence>
<evidence type="ECO:0000313" key="1">
    <source>
        <dbReference type="EMBL" id="CAF1377489.1"/>
    </source>
</evidence>
<dbReference type="Proteomes" id="UP000663870">
    <property type="component" value="Unassembled WGS sequence"/>
</dbReference>
<keyword evidence="4" id="KW-1185">Reference proteome</keyword>
<organism evidence="1 3">
    <name type="scientific">Rotaria sordida</name>
    <dbReference type="NCBI Taxonomy" id="392033"/>
    <lineage>
        <taxon>Eukaryota</taxon>
        <taxon>Metazoa</taxon>
        <taxon>Spiralia</taxon>
        <taxon>Gnathifera</taxon>
        <taxon>Rotifera</taxon>
        <taxon>Eurotatoria</taxon>
        <taxon>Bdelloidea</taxon>
        <taxon>Philodinida</taxon>
        <taxon>Philodinidae</taxon>
        <taxon>Rotaria</taxon>
    </lineage>
</organism>
<dbReference type="EMBL" id="CAJNOH010004703">
    <property type="protein sequence ID" value="CAF1377489.1"/>
    <property type="molecule type" value="Genomic_DNA"/>
</dbReference>
<reference evidence="1" key="1">
    <citation type="submission" date="2021-02" db="EMBL/GenBank/DDBJ databases">
        <authorList>
            <person name="Nowell W R."/>
        </authorList>
    </citation>
    <scope>NUCLEOTIDE SEQUENCE</scope>
</reference>
<gene>
    <name evidence="2" type="ORF">JXQ802_LOCUS49808</name>
    <name evidence="1" type="ORF">PYM288_LOCUS33680</name>
</gene>
<evidence type="ECO:0000313" key="2">
    <source>
        <dbReference type="EMBL" id="CAF1614614.1"/>
    </source>
</evidence>
<comment type="caution">
    <text evidence="1">The sequence shown here is derived from an EMBL/GenBank/DDBJ whole genome shotgun (WGS) entry which is preliminary data.</text>
</comment>
<protein>
    <submittedName>
        <fullName evidence="1">Uncharacterized protein</fullName>
    </submittedName>
</protein>
<dbReference type="Proteomes" id="UP000663854">
    <property type="component" value="Unassembled WGS sequence"/>
</dbReference>